<protein>
    <submittedName>
        <fullName evidence="1">Uncharacterized protein</fullName>
    </submittedName>
</protein>
<dbReference type="AlphaFoldDB" id="A0A0P1EHU8"/>
<dbReference type="RefSeq" id="WP_058279031.1">
    <property type="nucleotide sequence ID" value="NZ_CYPU01000070.1"/>
</dbReference>
<dbReference type="GeneID" id="55494986"/>
<evidence type="ECO:0000313" key="1">
    <source>
        <dbReference type="EMBL" id="CUH49649.1"/>
    </source>
</evidence>
<name>A0A0P1EHU8_9RHOB</name>
<sequence length="86" mass="8937">MQTIEHAGNSAHTNETNVGEPLLAQAMALLPTLPDTSYFGMPESWRDLADLLCTLVNDLGFDNEKAAAAAGVSTGVVASCRSAISS</sequence>
<dbReference type="EMBL" id="CYPU01000070">
    <property type="protein sequence ID" value="CUH49649.1"/>
    <property type="molecule type" value="Genomic_DNA"/>
</dbReference>
<dbReference type="Proteomes" id="UP000050783">
    <property type="component" value="Unassembled WGS sequence"/>
</dbReference>
<evidence type="ECO:0000313" key="2">
    <source>
        <dbReference type="Proteomes" id="UP000050783"/>
    </source>
</evidence>
<gene>
    <name evidence="1" type="ORF">RUA4292_03846</name>
</gene>
<accession>A0A0P1EHU8</accession>
<proteinExistence type="predicted"/>
<organism evidence="1 2">
    <name type="scientific">Ruegeria atlantica</name>
    <dbReference type="NCBI Taxonomy" id="81569"/>
    <lineage>
        <taxon>Bacteria</taxon>
        <taxon>Pseudomonadati</taxon>
        <taxon>Pseudomonadota</taxon>
        <taxon>Alphaproteobacteria</taxon>
        <taxon>Rhodobacterales</taxon>
        <taxon>Roseobacteraceae</taxon>
        <taxon>Ruegeria</taxon>
    </lineage>
</organism>
<reference evidence="1 2" key="1">
    <citation type="submission" date="2015-09" db="EMBL/GenBank/DDBJ databases">
        <authorList>
            <consortium name="Swine Surveillance"/>
        </authorList>
    </citation>
    <scope>NUCLEOTIDE SEQUENCE [LARGE SCALE GENOMIC DNA]</scope>
    <source>
        <strain evidence="1 2">CECT 4292</strain>
    </source>
</reference>